<evidence type="ECO:0000256" key="1">
    <source>
        <dbReference type="PIRNR" id="PIRNR004682"/>
    </source>
</evidence>
<dbReference type="InterPro" id="IPR006549">
    <property type="entry name" value="HAD-SF_hydro_IIIA"/>
</dbReference>
<feature type="site" description="Stabilizes the phosphoryl group" evidence="3">
    <location>
        <position position="51"/>
    </location>
</feature>
<dbReference type="InterPro" id="IPR036412">
    <property type="entry name" value="HAD-like_sf"/>
</dbReference>
<comment type="subcellular location">
    <subcellularLocation>
        <location evidence="1">Cytoplasm</location>
    </subcellularLocation>
</comment>
<dbReference type="InterPro" id="IPR004446">
    <property type="entry name" value="Heptose_bisP_phosphatase"/>
</dbReference>
<dbReference type="EC" id="3.1.3.-" evidence="1"/>
<dbReference type="SUPFAM" id="SSF56784">
    <property type="entry name" value="HAD-like"/>
    <property type="match status" value="1"/>
</dbReference>
<feature type="active site" description="Proton donor" evidence="2">
    <location>
        <position position="12"/>
    </location>
</feature>
<dbReference type="AlphaFoldDB" id="A0A846TBZ9"/>
<comment type="caution">
    <text evidence="5">The sequence shown here is derived from an EMBL/GenBank/DDBJ whole genome shotgun (WGS) entry which is preliminary data.</text>
</comment>
<evidence type="ECO:0000256" key="3">
    <source>
        <dbReference type="PIRSR" id="PIRSR004682-3"/>
    </source>
</evidence>
<keyword evidence="4" id="KW-0460">Magnesium</keyword>
<feature type="binding site" evidence="4">
    <location>
        <position position="118"/>
    </location>
    <ligand>
        <name>Mg(2+)</name>
        <dbReference type="ChEBI" id="CHEBI:18420"/>
    </ligand>
</feature>
<keyword evidence="4" id="KW-0862">Zinc</keyword>
<organism evidence="5 6">
    <name type="scientific">Mesobacillus selenatarsenatis</name>
    <dbReference type="NCBI Taxonomy" id="388741"/>
    <lineage>
        <taxon>Bacteria</taxon>
        <taxon>Bacillati</taxon>
        <taxon>Bacillota</taxon>
        <taxon>Bacilli</taxon>
        <taxon>Bacillales</taxon>
        <taxon>Bacillaceae</taxon>
        <taxon>Mesobacillus</taxon>
    </lineage>
</organism>
<feature type="active site" description="Nucleophile" evidence="2">
    <location>
        <position position="10"/>
    </location>
</feature>
<evidence type="ECO:0000256" key="4">
    <source>
        <dbReference type="PIRSR" id="PIRSR004682-4"/>
    </source>
</evidence>
<feature type="binding site" evidence="4">
    <location>
        <position position="12"/>
    </location>
    <ligand>
        <name>Mg(2+)</name>
        <dbReference type="ChEBI" id="CHEBI:18420"/>
    </ligand>
</feature>
<protein>
    <recommendedName>
        <fullName evidence="1">D,D-heptose 1,7-bisphosphate phosphatase</fullName>
        <ecNumber evidence="1">3.1.3.-</ecNumber>
    </recommendedName>
</protein>
<keyword evidence="1" id="KW-0119">Carbohydrate metabolism</keyword>
<feature type="binding site" evidence="4">
    <location>
        <position position="83"/>
    </location>
    <ligand>
        <name>Zn(2+)</name>
        <dbReference type="ChEBI" id="CHEBI:29105"/>
    </ligand>
</feature>
<gene>
    <name evidence="5" type="ORF">GWK17_14105</name>
</gene>
<dbReference type="Gene3D" id="3.40.50.1000">
    <property type="entry name" value="HAD superfamily/HAD-like"/>
    <property type="match status" value="1"/>
</dbReference>
<comment type="cofactor">
    <cofactor evidence="4">
        <name>Mg(2+)</name>
        <dbReference type="ChEBI" id="CHEBI:18420"/>
    </cofactor>
</comment>
<keyword evidence="4" id="KW-0479">Metal-binding</keyword>
<evidence type="ECO:0000313" key="5">
    <source>
        <dbReference type="EMBL" id="NKE06588.1"/>
    </source>
</evidence>
<dbReference type="GO" id="GO:0016791">
    <property type="term" value="F:phosphatase activity"/>
    <property type="evidence" value="ECO:0007669"/>
    <property type="project" value="InterPro"/>
</dbReference>
<dbReference type="PANTHER" id="PTHR42891:SF1">
    <property type="entry name" value="D-GLYCERO-BETA-D-MANNO-HEPTOSE-1,7-BISPHOSPHATE 7-PHOSPHATASE"/>
    <property type="match status" value="1"/>
</dbReference>
<feature type="site" description="Stabilizes the phosphoryl group" evidence="3">
    <location>
        <position position="93"/>
    </location>
</feature>
<keyword evidence="1" id="KW-0963">Cytoplasm</keyword>
<dbReference type="GO" id="GO:0005975">
    <property type="term" value="P:carbohydrate metabolic process"/>
    <property type="evidence" value="ECO:0007669"/>
    <property type="project" value="InterPro"/>
</dbReference>
<dbReference type="GO" id="GO:0005737">
    <property type="term" value="C:cytoplasm"/>
    <property type="evidence" value="ECO:0007669"/>
    <property type="project" value="UniProtKB-SubCell"/>
</dbReference>
<comment type="similarity">
    <text evidence="1">Belongs to the gmhB family.</text>
</comment>
<feature type="binding site" evidence="4">
    <location>
        <position position="81"/>
    </location>
    <ligand>
        <name>Zn(2+)</name>
        <dbReference type="ChEBI" id="CHEBI:29105"/>
    </ligand>
</feature>
<sequence>MLDIQAVFIDRDGTLGGSDKVIYPGDFELFPGVQVSINLLKDNHILVFSFTNQPGIAMGEATVDQFEYELNSFGFHKLYLCPHRHDEGCVCRKPSAGMLKKAADEHALDLGRCVVIGDRWTDLLAADEAGCLKILVKTGSGQEAYDKYINQQYFGRWGQVHPDFIAADLNEAISWIMREG</sequence>
<feature type="site" description="Contributes to substrate recognition" evidence="3">
    <location>
        <position position="92"/>
    </location>
</feature>
<dbReference type="GO" id="GO:0046872">
    <property type="term" value="F:metal ion binding"/>
    <property type="evidence" value="ECO:0007669"/>
    <property type="project" value="UniProtKB-KW"/>
</dbReference>
<reference evidence="5 6" key="1">
    <citation type="submission" date="2020-03" db="EMBL/GenBank/DDBJ databases">
        <authorList>
            <person name="Sun Q."/>
        </authorList>
    </citation>
    <scope>NUCLEOTIDE SEQUENCE [LARGE SCALE GENOMIC DNA]</scope>
    <source>
        <strain evidence="5 6">KACC 21451</strain>
    </source>
</reference>
<name>A0A846TBZ9_9BACI</name>
<dbReference type="NCBIfam" id="TIGR01662">
    <property type="entry name" value="HAD-SF-IIIA"/>
    <property type="match status" value="1"/>
</dbReference>
<dbReference type="NCBIfam" id="NF005264">
    <property type="entry name" value="PRK06769.1"/>
    <property type="match status" value="1"/>
</dbReference>
<feature type="binding site" evidence="4">
    <location>
        <position position="91"/>
    </location>
    <ligand>
        <name>Zn(2+)</name>
        <dbReference type="ChEBI" id="CHEBI:29105"/>
    </ligand>
</feature>
<feature type="binding site" evidence="4">
    <location>
        <position position="10"/>
    </location>
    <ligand>
        <name>Mg(2+)</name>
        <dbReference type="ChEBI" id="CHEBI:18420"/>
    </ligand>
</feature>
<evidence type="ECO:0000313" key="6">
    <source>
        <dbReference type="Proteomes" id="UP000587942"/>
    </source>
</evidence>
<feature type="binding site" evidence="4">
    <location>
        <position position="89"/>
    </location>
    <ligand>
        <name>Zn(2+)</name>
        <dbReference type="ChEBI" id="CHEBI:29105"/>
    </ligand>
</feature>
<dbReference type="Pfam" id="PF13242">
    <property type="entry name" value="Hydrolase_like"/>
    <property type="match status" value="1"/>
</dbReference>
<keyword evidence="1 5" id="KW-0378">Hydrolase</keyword>
<dbReference type="PANTHER" id="PTHR42891">
    <property type="entry name" value="D-GLYCERO-BETA-D-MANNO-HEPTOSE-1,7-BISPHOSPHATE 7-PHOSPHATASE"/>
    <property type="match status" value="1"/>
</dbReference>
<dbReference type="PIRSF" id="PIRSF004682">
    <property type="entry name" value="GmhB"/>
    <property type="match status" value="1"/>
</dbReference>
<proteinExistence type="inferred from homology"/>
<accession>A0A846TBZ9</accession>
<dbReference type="EMBL" id="JAAVUM010000009">
    <property type="protein sequence ID" value="NKE06588.1"/>
    <property type="molecule type" value="Genomic_DNA"/>
</dbReference>
<comment type="cofactor">
    <cofactor evidence="4">
        <name>Zn(2+)</name>
        <dbReference type="ChEBI" id="CHEBI:29105"/>
    </cofactor>
</comment>
<dbReference type="InterPro" id="IPR023214">
    <property type="entry name" value="HAD_sf"/>
</dbReference>
<dbReference type="RefSeq" id="WP_167832998.1">
    <property type="nucleotide sequence ID" value="NZ_JAAVUM010000009.1"/>
</dbReference>
<dbReference type="Proteomes" id="UP000587942">
    <property type="component" value="Unassembled WGS sequence"/>
</dbReference>
<evidence type="ECO:0000256" key="2">
    <source>
        <dbReference type="PIRSR" id="PIRSR004682-1"/>
    </source>
</evidence>